<sequence length="193" mass="21793">MVHFTEVAIKEIATWRLSKKLGESLMSEIVILQKMNHLNIIRDYRGVQPSDYTVPVEVKAAGFQICAEEIGSIVEGRDIKKFKFHGGIDGIAKKLSTSTTSVLTTASELMDRKQEIFGINKFAESESRSFWICVGSITRYDAYDTCSMCICFLDSWNCHGRMATRCHDGLLVTKSLQMDSLSMVSLYQLMNRV</sequence>
<dbReference type="Proteomes" id="UP001346149">
    <property type="component" value="Unassembled WGS sequence"/>
</dbReference>
<organism evidence="1 2">
    <name type="scientific">Trapa natans</name>
    <name type="common">Water chestnut</name>
    <dbReference type="NCBI Taxonomy" id="22666"/>
    <lineage>
        <taxon>Eukaryota</taxon>
        <taxon>Viridiplantae</taxon>
        <taxon>Streptophyta</taxon>
        <taxon>Embryophyta</taxon>
        <taxon>Tracheophyta</taxon>
        <taxon>Spermatophyta</taxon>
        <taxon>Magnoliopsida</taxon>
        <taxon>eudicotyledons</taxon>
        <taxon>Gunneridae</taxon>
        <taxon>Pentapetalae</taxon>
        <taxon>rosids</taxon>
        <taxon>malvids</taxon>
        <taxon>Myrtales</taxon>
        <taxon>Lythraceae</taxon>
        <taxon>Trapa</taxon>
    </lineage>
</organism>
<dbReference type="SUPFAM" id="SSF56112">
    <property type="entry name" value="Protein kinase-like (PK-like)"/>
    <property type="match status" value="1"/>
</dbReference>
<gene>
    <name evidence="1" type="ORF">SAY86_005775</name>
</gene>
<dbReference type="EMBL" id="JAXQNO010000018">
    <property type="protein sequence ID" value="KAK4777087.1"/>
    <property type="molecule type" value="Genomic_DNA"/>
</dbReference>
<comment type="caution">
    <text evidence="1">The sequence shown here is derived from an EMBL/GenBank/DDBJ whole genome shotgun (WGS) entry which is preliminary data.</text>
</comment>
<proteinExistence type="predicted"/>
<dbReference type="AlphaFoldDB" id="A0AAN7L0K6"/>
<reference evidence="1 2" key="1">
    <citation type="journal article" date="2023" name="Hortic Res">
        <title>Pangenome of water caltrop reveals structural variations and asymmetric subgenome divergence after allopolyploidization.</title>
        <authorList>
            <person name="Zhang X."/>
            <person name="Chen Y."/>
            <person name="Wang L."/>
            <person name="Yuan Y."/>
            <person name="Fang M."/>
            <person name="Shi L."/>
            <person name="Lu R."/>
            <person name="Comes H.P."/>
            <person name="Ma Y."/>
            <person name="Chen Y."/>
            <person name="Huang G."/>
            <person name="Zhou Y."/>
            <person name="Zheng Z."/>
            <person name="Qiu Y."/>
        </authorList>
    </citation>
    <scope>NUCLEOTIDE SEQUENCE [LARGE SCALE GENOMIC DNA]</scope>
    <source>
        <strain evidence="1">F231</strain>
    </source>
</reference>
<dbReference type="Gene3D" id="3.30.200.20">
    <property type="entry name" value="Phosphorylase Kinase, domain 1"/>
    <property type="match status" value="1"/>
</dbReference>
<name>A0AAN7L0K6_TRANT</name>
<evidence type="ECO:0000313" key="1">
    <source>
        <dbReference type="EMBL" id="KAK4777087.1"/>
    </source>
</evidence>
<evidence type="ECO:0000313" key="2">
    <source>
        <dbReference type="Proteomes" id="UP001346149"/>
    </source>
</evidence>
<accession>A0AAN7L0K6</accession>
<dbReference type="InterPro" id="IPR011009">
    <property type="entry name" value="Kinase-like_dom_sf"/>
</dbReference>
<keyword evidence="2" id="KW-1185">Reference proteome</keyword>
<protein>
    <submittedName>
        <fullName evidence="1">Uncharacterized protein</fullName>
    </submittedName>
</protein>